<evidence type="ECO:0000313" key="2">
    <source>
        <dbReference type="EMBL" id="CAF1385969.1"/>
    </source>
</evidence>
<dbReference type="Proteomes" id="UP000663868">
    <property type="component" value="Unassembled WGS sequence"/>
</dbReference>
<evidence type="ECO:0008006" key="6">
    <source>
        <dbReference type="Google" id="ProtNLM"/>
    </source>
</evidence>
<dbReference type="PANTHER" id="PTHR11012">
    <property type="entry name" value="PROTEIN KINASE-LIKE DOMAIN-CONTAINING"/>
    <property type="match status" value="1"/>
</dbReference>
<proteinExistence type="predicted"/>
<dbReference type="Pfam" id="PF02958">
    <property type="entry name" value="EcKL"/>
    <property type="match status" value="1"/>
</dbReference>
<dbReference type="Proteomes" id="UP000663844">
    <property type="component" value="Unassembled WGS sequence"/>
</dbReference>
<dbReference type="Proteomes" id="UP000663845">
    <property type="component" value="Unassembled WGS sequence"/>
</dbReference>
<evidence type="ECO:0000313" key="5">
    <source>
        <dbReference type="Proteomes" id="UP000663860"/>
    </source>
</evidence>
<organism evidence="1 5">
    <name type="scientific">Adineta steineri</name>
    <dbReference type="NCBI Taxonomy" id="433720"/>
    <lineage>
        <taxon>Eukaryota</taxon>
        <taxon>Metazoa</taxon>
        <taxon>Spiralia</taxon>
        <taxon>Gnathifera</taxon>
        <taxon>Rotifera</taxon>
        <taxon>Eurotatoria</taxon>
        <taxon>Bdelloidea</taxon>
        <taxon>Adinetida</taxon>
        <taxon>Adinetidae</taxon>
        <taxon>Adineta</taxon>
    </lineage>
</organism>
<dbReference type="Proteomes" id="UP000663860">
    <property type="component" value="Unassembled WGS sequence"/>
</dbReference>
<evidence type="ECO:0000313" key="4">
    <source>
        <dbReference type="EMBL" id="CAF3812015.1"/>
    </source>
</evidence>
<sequence>MTSKWANVEFLREKLKDPRIESCTLESMKGAGGNSGVMNRLMVTYNNGLTTSYVFKVNSERIEQAAALGLPREALFYEQFAPKIQNIVPRTFYSEGNMKAGTKAIVLEDLSVLNKDGYDYAQLGLYFTAHSPLNWEKAQQGEMDPLMLSGDKIEELMSKAFECGADLHARYWNDAAMTQDKDLDWLRGHDWYRGEGKDTWQASQSLVHNIWKNGTMNISGWDLKFVSLLEASLTKVNCDDFQNRIHNTAFTLVHGDFHPGNFMVARKKDSNNVIFGDVKLMDWEVVGIGCGPQDMGQFVISHIPLETRRKLEKQVFREAYYDKLVEKLKAKNVEKLPTFAECWHEYVYGGVERWVWLLVICNSIFPKPAGDYFYNQVKDFANDHGVNIETIGMPRA</sequence>
<accession>A0A815E5L5</accession>
<comment type="caution">
    <text evidence="1">The sequence shown here is derived from an EMBL/GenBank/DDBJ whole genome shotgun (WGS) entry which is preliminary data.</text>
</comment>
<dbReference type="AlphaFoldDB" id="A0A815E5L5"/>
<dbReference type="Gene3D" id="3.90.1200.10">
    <property type="match status" value="1"/>
</dbReference>
<dbReference type="EMBL" id="CAJNOG010000940">
    <property type="protein sequence ID" value="CAF1385969.1"/>
    <property type="molecule type" value="Genomic_DNA"/>
</dbReference>
<reference evidence="1" key="1">
    <citation type="submission" date="2021-02" db="EMBL/GenBank/DDBJ databases">
        <authorList>
            <person name="Nowell W R."/>
        </authorList>
    </citation>
    <scope>NUCLEOTIDE SEQUENCE</scope>
</reference>
<dbReference type="InterPro" id="IPR011009">
    <property type="entry name" value="Kinase-like_dom_sf"/>
</dbReference>
<evidence type="ECO:0000313" key="1">
    <source>
        <dbReference type="EMBL" id="CAF1306816.1"/>
    </source>
</evidence>
<gene>
    <name evidence="1" type="ORF">IZO911_LOCUS34375</name>
    <name evidence="2" type="ORF">JYZ213_LOCUS36930</name>
    <name evidence="3" type="ORF">KXQ929_LOCUS9574</name>
    <name evidence="4" type="ORF">OXD698_LOCUS18889</name>
</gene>
<dbReference type="PANTHER" id="PTHR11012:SF30">
    <property type="entry name" value="PROTEIN KINASE-LIKE DOMAIN-CONTAINING"/>
    <property type="match status" value="1"/>
</dbReference>
<evidence type="ECO:0000313" key="3">
    <source>
        <dbReference type="EMBL" id="CAF3679580.1"/>
    </source>
</evidence>
<dbReference type="InterPro" id="IPR004119">
    <property type="entry name" value="EcKL"/>
</dbReference>
<dbReference type="EMBL" id="CAJOBB010000439">
    <property type="protein sequence ID" value="CAF3679580.1"/>
    <property type="molecule type" value="Genomic_DNA"/>
</dbReference>
<protein>
    <recommendedName>
        <fullName evidence="6">Aminoglycoside phosphotransferase domain-containing protein</fullName>
    </recommendedName>
</protein>
<dbReference type="EMBL" id="CAJOAZ010001417">
    <property type="protein sequence ID" value="CAF3812015.1"/>
    <property type="molecule type" value="Genomic_DNA"/>
</dbReference>
<name>A0A815E5L5_9BILA</name>
<dbReference type="SUPFAM" id="SSF56112">
    <property type="entry name" value="Protein kinase-like (PK-like)"/>
    <property type="match status" value="1"/>
</dbReference>
<dbReference type="EMBL" id="CAJNOE010000675">
    <property type="protein sequence ID" value="CAF1306816.1"/>
    <property type="molecule type" value="Genomic_DNA"/>
</dbReference>